<proteinExistence type="predicted"/>
<feature type="domain" description="Transcription regulator AsnC/Lrp ligand binding" evidence="1">
    <location>
        <begin position="7"/>
        <end position="72"/>
    </location>
</feature>
<protein>
    <submittedName>
        <fullName evidence="2">Transcriptional regulator, asnc family</fullName>
    </submittedName>
</protein>
<dbReference type="Gene3D" id="3.30.70.920">
    <property type="match status" value="1"/>
</dbReference>
<dbReference type="AlphaFoldDB" id="A0A0W8FAX9"/>
<reference evidence="2" key="1">
    <citation type="journal article" date="2015" name="Proc. Natl. Acad. Sci. U.S.A.">
        <title>Networks of energetic and metabolic interactions define dynamics in microbial communities.</title>
        <authorList>
            <person name="Embree M."/>
            <person name="Liu J.K."/>
            <person name="Al-Bassam M.M."/>
            <person name="Zengler K."/>
        </authorList>
    </citation>
    <scope>NUCLEOTIDE SEQUENCE</scope>
</reference>
<dbReference type="Pfam" id="PF01037">
    <property type="entry name" value="AsnC_trans_reg"/>
    <property type="match status" value="1"/>
</dbReference>
<dbReference type="EMBL" id="LNQE01001406">
    <property type="protein sequence ID" value="KUG18025.1"/>
    <property type="molecule type" value="Genomic_DNA"/>
</dbReference>
<gene>
    <name evidence="2" type="ORF">ASZ90_012289</name>
</gene>
<evidence type="ECO:0000313" key="2">
    <source>
        <dbReference type="EMBL" id="KUG18025.1"/>
    </source>
</evidence>
<name>A0A0W8FAX9_9ZZZZ</name>
<dbReference type="InterPro" id="IPR011008">
    <property type="entry name" value="Dimeric_a/b-barrel"/>
</dbReference>
<comment type="caution">
    <text evidence="2">The sequence shown here is derived from an EMBL/GenBank/DDBJ whole genome shotgun (WGS) entry which is preliminary data.</text>
</comment>
<organism evidence="2">
    <name type="scientific">hydrocarbon metagenome</name>
    <dbReference type="NCBI Taxonomy" id="938273"/>
    <lineage>
        <taxon>unclassified sequences</taxon>
        <taxon>metagenomes</taxon>
        <taxon>ecological metagenomes</taxon>
    </lineage>
</organism>
<evidence type="ECO:0000259" key="1">
    <source>
        <dbReference type="Pfam" id="PF01037"/>
    </source>
</evidence>
<sequence length="76" mass="8394">MVIGVTMVKVVPGQEKTVYNALQEIDGIKDVYHVFGEFDFVVIIEVEGLSMLNKLVDVIREIDNVNATQTVVGAEL</sequence>
<accession>A0A0W8FAX9</accession>
<dbReference type="SUPFAM" id="SSF54909">
    <property type="entry name" value="Dimeric alpha+beta barrel"/>
    <property type="match status" value="1"/>
</dbReference>
<dbReference type="InterPro" id="IPR019887">
    <property type="entry name" value="Tscrpt_reg_AsnC/Lrp_C"/>
</dbReference>